<protein>
    <submittedName>
        <fullName evidence="2">Uncharacterized protein</fullName>
    </submittedName>
</protein>
<dbReference type="AlphaFoldDB" id="A0A9D4ZVY0"/>
<feature type="region of interest" description="Disordered" evidence="1">
    <location>
        <begin position="188"/>
        <end position="218"/>
    </location>
</feature>
<comment type="caution">
    <text evidence="2">The sequence shown here is derived from an EMBL/GenBank/DDBJ whole genome shotgun (WGS) entry which is preliminary data.</text>
</comment>
<accession>A0A9D4ZVY0</accession>
<evidence type="ECO:0000313" key="2">
    <source>
        <dbReference type="EMBL" id="KAI5386661.1"/>
    </source>
</evidence>
<reference evidence="2 3" key="1">
    <citation type="journal article" date="2022" name="Nat. Genet.">
        <title>Improved pea reference genome and pan-genome highlight genomic features and evolutionary characteristics.</title>
        <authorList>
            <person name="Yang T."/>
            <person name="Liu R."/>
            <person name="Luo Y."/>
            <person name="Hu S."/>
            <person name="Wang D."/>
            <person name="Wang C."/>
            <person name="Pandey M.K."/>
            <person name="Ge S."/>
            <person name="Xu Q."/>
            <person name="Li N."/>
            <person name="Li G."/>
            <person name="Huang Y."/>
            <person name="Saxena R.K."/>
            <person name="Ji Y."/>
            <person name="Li M."/>
            <person name="Yan X."/>
            <person name="He Y."/>
            <person name="Liu Y."/>
            <person name="Wang X."/>
            <person name="Xiang C."/>
            <person name="Varshney R.K."/>
            <person name="Ding H."/>
            <person name="Gao S."/>
            <person name="Zong X."/>
        </authorList>
    </citation>
    <scope>NUCLEOTIDE SEQUENCE [LARGE SCALE GENOMIC DNA]</scope>
    <source>
        <strain evidence="2 3">cv. Zhongwan 6</strain>
    </source>
</reference>
<gene>
    <name evidence="2" type="ORF">KIW84_072984</name>
</gene>
<evidence type="ECO:0000256" key="1">
    <source>
        <dbReference type="SAM" id="MobiDB-lite"/>
    </source>
</evidence>
<sequence length="218" mass="24883">MARPFEKIDDICARKDLWKDVVKVHHNWTVIINNKEHLELIFIDACKTWCVIVATTDKLKASGNGWYYQAGVDDPLELPLVLDKFLYIKHVFKVKWKPRWGNVSVMPVNRDKDMIKKLMSLSDVCENLTSTEVNDDQILRIKESVDEATLVDEWNIIIELEITSKLNPPPLPSVPSVKMDFVTPEKQPQLVTPINHGKRGAIHGSSESPTVKDLDEGE</sequence>
<name>A0A9D4ZVY0_PEA</name>
<evidence type="ECO:0000313" key="3">
    <source>
        <dbReference type="Proteomes" id="UP001058974"/>
    </source>
</evidence>
<dbReference type="Gramene" id="Psat07G0298400-T1">
    <property type="protein sequence ID" value="KAI5386661.1"/>
    <property type="gene ID" value="KIW84_072984"/>
</dbReference>
<organism evidence="2 3">
    <name type="scientific">Pisum sativum</name>
    <name type="common">Garden pea</name>
    <name type="synonym">Lathyrus oleraceus</name>
    <dbReference type="NCBI Taxonomy" id="3888"/>
    <lineage>
        <taxon>Eukaryota</taxon>
        <taxon>Viridiplantae</taxon>
        <taxon>Streptophyta</taxon>
        <taxon>Embryophyta</taxon>
        <taxon>Tracheophyta</taxon>
        <taxon>Spermatophyta</taxon>
        <taxon>Magnoliopsida</taxon>
        <taxon>eudicotyledons</taxon>
        <taxon>Gunneridae</taxon>
        <taxon>Pentapetalae</taxon>
        <taxon>rosids</taxon>
        <taxon>fabids</taxon>
        <taxon>Fabales</taxon>
        <taxon>Fabaceae</taxon>
        <taxon>Papilionoideae</taxon>
        <taxon>50 kb inversion clade</taxon>
        <taxon>NPAAA clade</taxon>
        <taxon>Hologalegina</taxon>
        <taxon>IRL clade</taxon>
        <taxon>Fabeae</taxon>
        <taxon>Lathyrus</taxon>
    </lineage>
</organism>
<keyword evidence="3" id="KW-1185">Reference proteome</keyword>
<dbReference type="EMBL" id="JAMSHJ010000007">
    <property type="protein sequence ID" value="KAI5386661.1"/>
    <property type="molecule type" value="Genomic_DNA"/>
</dbReference>
<dbReference type="Proteomes" id="UP001058974">
    <property type="component" value="Chromosome 7"/>
</dbReference>
<proteinExistence type="predicted"/>